<protein>
    <submittedName>
        <fullName evidence="2">Uncharacterized protein</fullName>
    </submittedName>
</protein>
<dbReference type="AlphaFoldDB" id="A0A8S9KL92"/>
<evidence type="ECO:0000256" key="1">
    <source>
        <dbReference type="SAM" id="MobiDB-lite"/>
    </source>
</evidence>
<dbReference type="EMBL" id="QGKY02000164">
    <property type="protein sequence ID" value="KAF2595185.1"/>
    <property type="molecule type" value="Genomic_DNA"/>
</dbReference>
<name>A0A8S9KL92_BRACR</name>
<proteinExistence type="predicted"/>
<feature type="compositionally biased region" description="Low complexity" evidence="1">
    <location>
        <begin position="32"/>
        <end position="51"/>
    </location>
</feature>
<organism evidence="2">
    <name type="scientific">Brassica cretica</name>
    <name type="common">Mustard</name>
    <dbReference type="NCBI Taxonomy" id="69181"/>
    <lineage>
        <taxon>Eukaryota</taxon>
        <taxon>Viridiplantae</taxon>
        <taxon>Streptophyta</taxon>
        <taxon>Embryophyta</taxon>
        <taxon>Tracheophyta</taxon>
        <taxon>Spermatophyta</taxon>
        <taxon>Magnoliopsida</taxon>
        <taxon>eudicotyledons</taxon>
        <taxon>Gunneridae</taxon>
        <taxon>Pentapetalae</taxon>
        <taxon>rosids</taxon>
        <taxon>malvids</taxon>
        <taxon>Brassicales</taxon>
        <taxon>Brassicaceae</taxon>
        <taxon>Brassiceae</taxon>
        <taxon>Brassica</taxon>
    </lineage>
</organism>
<feature type="region of interest" description="Disordered" evidence="1">
    <location>
        <begin position="25"/>
        <end position="51"/>
    </location>
</feature>
<accession>A0A8S9KL92</accession>
<gene>
    <name evidence="2" type="ORF">F2Q70_00043596</name>
</gene>
<evidence type="ECO:0000313" key="2">
    <source>
        <dbReference type="EMBL" id="KAF2595185.1"/>
    </source>
</evidence>
<reference evidence="2" key="1">
    <citation type="submission" date="2019-12" db="EMBL/GenBank/DDBJ databases">
        <title>Genome sequencing and annotation of Brassica cretica.</title>
        <authorList>
            <person name="Studholme D.J."/>
            <person name="Sarris P.F."/>
        </authorList>
    </citation>
    <scope>NUCLEOTIDE SEQUENCE</scope>
    <source>
        <strain evidence="2">PFS-102/07</strain>
        <tissue evidence="2">Leaf</tissue>
    </source>
</reference>
<comment type="caution">
    <text evidence="2">The sequence shown here is derived from an EMBL/GenBank/DDBJ whole genome shotgun (WGS) entry which is preliminary data.</text>
</comment>
<sequence>MPISTKSSKEELLFFSDPTRLERSIRKENRASSIDTTSTTSIDTTSTTSIDTTSTTSIDIYDRATIDSSTRTSIDTNPRTDMVAALVLKRDENGDLHDPGGHMCNAAAEVAYLNLRLDVLYQELNGKLETLDAHFMTLDAQVSQSAEAVKKQEALVKGKAVESERHQPYNENNGDGLRQKLSESFLLHAVLHNSSTSRCESFKV</sequence>